<accession>A0A4V5NXV0</accession>
<keyword evidence="3 4" id="KW-0326">Glycosidase</keyword>
<protein>
    <submittedName>
        <fullName evidence="6">Beta-glucanase</fullName>
    </submittedName>
</protein>
<evidence type="ECO:0000313" key="6">
    <source>
        <dbReference type="EMBL" id="TKC00861.1"/>
    </source>
</evidence>
<proteinExistence type="inferred from homology"/>
<dbReference type="OrthoDB" id="273314at2"/>
<dbReference type="SUPFAM" id="SSF75005">
    <property type="entry name" value="Arabinanase/levansucrase/invertase"/>
    <property type="match status" value="1"/>
</dbReference>
<evidence type="ECO:0000256" key="1">
    <source>
        <dbReference type="ARBA" id="ARBA00009865"/>
    </source>
</evidence>
<evidence type="ECO:0000313" key="7">
    <source>
        <dbReference type="Proteomes" id="UP000308181"/>
    </source>
</evidence>
<evidence type="ECO:0000256" key="2">
    <source>
        <dbReference type="ARBA" id="ARBA00022801"/>
    </source>
</evidence>
<dbReference type="AlphaFoldDB" id="A0A4V5NXV0"/>
<feature type="signal peptide" evidence="5">
    <location>
        <begin position="1"/>
        <end position="24"/>
    </location>
</feature>
<dbReference type="Gene3D" id="2.115.10.20">
    <property type="entry name" value="Glycosyl hydrolase domain, family 43"/>
    <property type="match status" value="1"/>
</dbReference>
<dbReference type="RefSeq" id="WP_136825066.1">
    <property type="nucleotide sequence ID" value="NZ_SWBP01000001.1"/>
</dbReference>
<dbReference type="PANTHER" id="PTHR22925">
    <property type="entry name" value="GLYCOSYL HYDROLASE 43 FAMILY MEMBER"/>
    <property type="match status" value="1"/>
</dbReference>
<evidence type="ECO:0000256" key="3">
    <source>
        <dbReference type="ARBA" id="ARBA00023295"/>
    </source>
</evidence>
<dbReference type="Proteomes" id="UP000308181">
    <property type="component" value="Unassembled WGS sequence"/>
</dbReference>
<dbReference type="EMBL" id="SWBP01000001">
    <property type="protein sequence ID" value="TKC00861.1"/>
    <property type="molecule type" value="Genomic_DNA"/>
</dbReference>
<gene>
    <name evidence="6" type="ORF">FA046_04070</name>
</gene>
<feature type="chain" id="PRO_5020542485" evidence="5">
    <location>
        <begin position="25"/>
        <end position="380"/>
    </location>
</feature>
<evidence type="ECO:0000256" key="4">
    <source>
        <dbReference type="RuleBase" id="RU361187"/>
    </source>
</evidence>
<dbReference type="InterPro" id="IPR006710">
    <property type="entry name" value="Glyco_hydro_43"/>
</dbReference>
<name>A0A4V5NXV0_9SPHI</name>
<dbReference type="Pfam" id="PF04616">
    <property type="entry name" value="Glyco_hydro_43"/>
    <property type="match status" value="1"/>
</dbReference>
<comment type="similarity">
    <text evidence="1 4">Belongs to the glycosyl hydrolase 43 family.</text>
</comment>
<dbReference type="InterPro" id="IPR023296">
    <property type="entry name" value="Glyco_hydro_beta-prop_sf"/>
</dbReference>
<organism evidence="6 7">
    <name type="scientific">Pedobacter cryophilus</name>
    <dbReference type="NCBI Taxonomy" id="2571271"/>
    <lineage>
        <taxon>Bacteria</taxon>
        <taxon>Pseudomonadati</taxon>
        <taxon>Bacteroidota</taxon>
        <taxon>Sphingobacteriia</taxon>
        <taxon>Sphingobacteriales</taxon>
        <taxon>Sphingobacteriaceae</taxon>
        <taxon>Pedobacter</taxon>
    </lineage>
</organism>
<keyword evidence="5" id="KW-0732">Signal</keyword>
<sequence length="380" mass="43210">MQYKNIFKTWLILFFISFITPLLAQNITPGTVWLDTDGKPINAHGGGILYQKGKYYWYGEFKGQGPNGAKAMDGVSCYSSKDLVRWKNEGIVLKMVPDTNIMLQPGCIVERPKVIYSAKTDKYIMWFHHELKDQGYKAAMTGLAIADKATGPFQYIKSIRPHQNIWPINLPQQSRVVPSSFPANFRQLPNWKERVEEGVLVGRDFNTGQMSRDMTLFVDDDGTGYHIASSEDNQTLHVSKLSDDYQSFTNEYYRILNGQSNEAPAVIKHEGKYYMIASGTTGWKPNPGRSFVADKITGPWQILGDPVIGTEADKATTFQSQSTFIIPVQGKKNSYVYMGDRWNADNLGDSRYIWLPLTFENNKPQLKWLNSWNPKKMPSN</sequence>
<dbReference type="CDD" id="cd18825">
    <property type="entry name" value="GH43_CtGH43-like"/>
    <property type="match status" value="1"/>
</dbReference>
<reference evidence="6 7" key="1">
    <citation type="submission" date="2019-04" db="EMBL/GenBank/DDBJ databases">
        <title>Pedobacter sp. AR-3-17 sp. nov., isolated from Arctic soil.</title>
        <authorList>
            <person name="Dahal R.H."/>
            <person name="Kim D.-U."/>
        </authorList>
    </citation>
    <scope>NUCLEOTIDE SEQUENCE [LARGE SCALE GENOMIC DNA]</scope>
    <source>
        <strain evidence="6 7">AR-3-17</strain>
    </source>
</reference>
<keyword evidence="2 4" id="KW-0378">Hydrolase</keyword>
<dbReference type="GO" id="GO:0005975">
    <property type="term" value="P:carbohydrate metabolic process"/>
    <property type="evidence" value="ECO:0007669"/>
    <property type="project" value="InterPro"/>
</dbReference>
<dbReference type="GO" id="GO:0004553">
    <property type="term" value="F:hydrolase activity, hydrolyzing O-glycosyl compounds"/>
    <property type="evidence" value="ECO:0007669"/>
    <property type="project" value="InterPro"/>
</dbReference>
<comment type="caution">
    <text evidence="6">The sequence shown here is derived from an EMBL/GenBank/DDBJ whole genome shotgun (WGS) entry which is preliminary data.</text>
</comment>
<keyword evidence="7" id="KW-1185">Reference proteome</keyword>
<evidence type="ECO:0000256" key="5">
    <source>
        <dbReference type="SAM" id="SignalP"/>
    </source>
</evidence>
<dbReference type="PANTHER" id="PTHR22925:SF3">
    <property type="entry name" value="GLYCOSYL HYDROLASE FAMILY PROTEIN 43"/>
    <property type="match status" value="1"/>
</dbReference>